<organism evidence="1 2">
    <name type="scientific">Parvibaculum lavamentivorans (strain DS-1 / DSM 13023 / NCIMB 13966)</name>
    <dbReference type="NCBI Taxonomy" id="402881"/>
    <lineage>
        <taxon>Bacteria</taxon>
        <taxon>Pseudomonadati</taxon>
        <taxon>Pseudomonadota</taxon>
        <taxon>Alphaproteobacteria</taxon>
        <taxon>Hyphomicrobiales</taxon>
        <taxon>Parvibaculaceae</taxon>
        <taxon>Parvibaculum</taxon>
    </lineage>
</organism>
<accession>A7HUD9</accession>
<reference evidence="1 2" key="1">
    <citation type="journal article" date="2011" name="Stand. Genomic Sci.">
        <title>Complete genome sequence of Parvibaculum lavamentivorans type strain (DS-1(T)).</title>
        <authorList>
            <person name="Schleheck D."/>
            <person name="Weiss M."/>
            <person name="Pitluck S."/>
            <person name="Bruce D."/>
            <person name="Land M.L."/>
            <person name="Han S."/>
            <person name="Saunders E."/>
            <person name="Tapia R."/>
            <person name="Detter C."/>
            <person name="Brettin T."/>
            <person name="Han J."/>
            <person name="Woyke T."/>
            <person name="Goodwin L."/>
            <person name="Pennacchio L."/>
            <person name="Nolan M."/>
            <person name="Cook A.M."/>
            <person name="Kjelleberg S."/>
            <person name="Thomas T."/>
        </authorList>
    </citation>
    <scope>NUCLEOTIDE SEQUENCE [LARGE SCALE GENOMIC DNA]</scope>
    <source>
        <strain evidence="2">DS-1 / DSM 13023 / NCIMB 13966</strain>
    </source>
</reference>
<dbReference type="EMBL" id="CP000774">
    <property type="protein sequence ID" value="ABS63522.1"/>
    <property type="molecule type" value="Genomic_DNA"/>
</dbReference>
<dbReference type="AlphaFoldDB" id="A7HUD9"/>
<gene>
    <name evidence="1" type="ordered locus">Plav_1907</name>
</gene>
<name>A7HUD9_PARL1</name>
<evidence type="ECO:0000313" key="2">
    <source>
        <dbReference type="Proteomes" id="UP000006377"/>
    </source>
</evidence>
<keyword evidence="2" id="KW-1185">Reference proteome</keyword>
<dbReference type="KEGG" id="pla:Plav_1907"/>
<dbReference type="RefSeq" id="WP_012110818.1">
    <property type="nucleotide sequence ID" value="NC_009719.1"/>
</dbReference>
<dbReference type="InterPro" id="IPR006311">
    <property type="entry name" value="TAT_signal"/>
</dbReference>
<sequence>MSTDGRSRRIAAGLSVAAGLLLVALALPRAAAYGMIAADGGIAQAAMRAQKPLSADRLLAARDRYSAAHSLHPSDGNIALDLGRLDLRHAHAAGDRDGMAAAEAEMRDAAASMPNNTFVWTELARTALLRDAPAERASAYLRLSWLTGRFERSAMRVRPAVALAYWDSLSADLQRMTRQDIERMWEDRTLRRQLRLLYLSLDYPERVRFLDVAFGEKEKRNAFFRYTLWKAGLTKELERLPR</sequence>
<dbReference type="HOGENOM" id="CLU_1146351_0_0_5"/>
<dbReference type="Proteomes" id="UP000006377">
    <property type="component" value="Chromosome"/>
</dbReference>
<dbReference type="STRING" id="402881.Plav_1907"/>
<proteinExistence type="predicted"/>
<dbReference type="PROSITE" id="PS51318">
    <property type="entry name" value="TAT"/>
    <property type="match status" value="1"/>
</dbReference>
<protein>
    <submittedName>
        <fullName evidence="1">Uncharacterized protein</fullName>
    </submittedName>
</protein>
<evidence type="ECO:0000313" key="1">
    <source>
        <dbReference type="EMBL" id="ABS63522.1"/>
    </source>
</evidence>